<dbReference type="RefSeq" id="WP_007480280.1">
    <property type="nucleotide sequence ID" value="NZ_CP083674.1"/>
</dbReference>
<comment type="caution">
    <text evidence="10">The sequence shown here is derived from an EMBL/GenBank/DDBJ whole genome shotgun (WGS) entry which is preliminary data.</text>
</comment>
<evidence type="ECO:0000256" key="6">
    <source>
        <dbReference type="PIRSR" id="PIRSR625705-1"/>
    </source>
</evidence>
<dbReference type="GO" id="GO:0005975">
    <property type="term" value="P:carbohydrate metabolic process"/>
    <property type="evidence" value="ECO:0007669"/>
    <property type="project" value="InterPro"/>
</dbReference>
<dbReference type="InterPro" id="IPR015883">
    <property type="entry name" value="Glyco_hydro_20_cat"/>
</dbReference>
<keyword evidence="4 10" id="KW-0378">Hydrolase</keyword>
<dbReference type="InterPro" id="IPR059177">
    <property type="entry name" value="GH29D-like_dom"/>
</dbReference>
<dbReference type="EC" id="3.2.1.52" evidence="3"/>
<dbReference type="GO" id="GO:0004563">
    <property type="term" value="F:beta-N-acetylhexosaminidase activity"/>
    <property type="evidence" value="ECO:0007669"/>
    <property type="project" value="UniProtKB-EC"/>
</dbReference>
<evidence type="ECO:0000259" key="7">
    <source>
        <dbReference type="Pfam" id="PF00728"/>
    </source>
</evidence>
<dbReference type="PANTHER" id="PTHR22600:SF57">
    <property type="entry name" value="BETA-N-ACETYLHEXOSAMINIDASE"/>
    <property type="match status" value="1"/>
</dbReference>
<dbReference type="EMBL" id="VWMK01000011">
    <property type="protein sequence ID" value="KAA3764527.1"/>
    <property type="molecule type" value="Genomic_DNA"/>
</dbReference>
<evidence type="ECO:0000256" key="4">
    <source>
        <dbReference type="ARBA" id="ARBA00022801"/>
    </source>
</evidence>
<dbReference type="InterPro" id="IPR025705">
    <property type="entry name" value="Beta_hexosaminidase_sua/sub"/>
</dbReference>
<evidence type="ECO:0000313" key="11">
    <source>
        <dbReference type="Proteomes" id="UP000422221"/>
    </source>
</evidence>
<dbReference type="InterPro" id="IPR015882">
    <property type="entry name" value="HEX_bac_N"/>
</dbReference>
<feature type="domain" description="GH29D-like beta-sandwich" evidence="9">
    <location>
        <begin position="570"/>
        <end position="618"/>
    </location>
</feature>
<feature type="domain" description="Glycoside hydrolase family 20 catalytic" evidence="7">
    <location>
        <begin position="174"/>
        <end position="524"/>
    </location>
</feature>
<dbReference type="GO" id="GO:0030203">
    <property type="term" value="P:glycosaminoglycan metabolic process"/>
    <property type="evidence" value="ECO:0007669"/>
    <property type="project" value="TreeGrafter"/>
</dbReference>
<dbReference type="PRINTS" id="PR00738">
    <property type="entry name" value="GLHYDRLASE20"/>
</dbReference>
<keyword evidence="5" id="KW-0326">Glycosidase</keyword>
<dbReference type="Proteomes" id="UP000422221">
    <property type="component" value="Unassembled WGS sequence"/>
</dbReference>
<dbReference type="AlphaFoldDB" id="A0A7J4XI16"/>
<dbReference type="SUPFAM" id="SSF51445">
    <property type="entry name" value="(Trans)glycosidases"/>
    <property type="match status" value="1"/>
</dbReference>
<dbReference type="Pfam" id="PF13290">
    <property type="entry name" value="CHB_HEX_C_1"/>
    <property type="match status" value="1"/>
</dbReference>
<evidence type="ECO:0000256" key="5">
    <source>
        <dbReference type="ARBA" id="ARBA00023295"/>
    </source>
</evidence>
<comment type="catalytic activity">
    <reaction evidence="1">
        <text>Hydrolysis of terminal non-reducing N-acetyl-D-hexosamine residues in N-acetyl-beta-D-hexosaminides.</text>
        <dbReference type="EC" id="3.2.1.52"/>
    </reaction>
</comment>
<evidence type="ECO:0000256" key="3">
    <source>
        <dbReference type="ARBA" id="ARBA00012663"/>
    </source>
</evidence>
<evidence type="ECO:0000313" key="10">
    <source>
        <dbReference type="EMBL" id="KAA3764527.1"/>
    </source>
</evidence>
<dbReference type="GO" id="GO:0016020">
    <property type="term" value="C:membrane"/>
    <property type="evidence" value="ECO:0007669"/>
    <property type="project" value="TreeGrafter"/>
</dbReference>
<dbReference type="InterPro" id="IPR017853">
    <property type="entry name" value="GH"/>
</dbReference>
<dbReference type="SUPFAM" id="SSF55545">
    <property type="entry name" value="beta-N-acetylhexosaminidase-like domain"/>
    <property type="match status" value="1"/>
</dbReference>
<dbReference type="PROSITE" id="PS51257">
    <property type="entry name" value="PROKAR_LIPOPROTEIN"/>
    <property type="match status" value="1"/>
</dbReference>
<protein>
    <recommendedName>
        <fullName evidence="3">beta-N-acetylhexosaminidase</fullName>
        <ecNumber evidence="3">3.2.1.52</ecNumber>
    </recommendedName>
</protein>
<evidence type="ECO:0000259" key="8">
    <source>
        <dbReference type="Pfam" id="PF02838"/>
    </source>
</evidence>
<organism evidence="10 11">
    <name type="scientific">Bacteroides salyersiae</name>
    <dbReference type="NCBI Taxonomy" id="291644"/>
    <lineage>
        <taxon>Bacteria</taxon>
        <taxon>Pseudomonadati</taxon>
        <taxon>Bacteroidota</taxon>
        <taxon>Bacteroidia</taxon>
        <taxon>Bacteroidales</taxon>
        <taxon>Bacteroidaceae</taxon>
        <taxon>Bacteroides</taxon>
    </lineage>
</organism>
<dbReference type="Gene3D" id="3.20.20.80">
    <property type="entry name" value="Glycosidases"/>
    <property type="match status" value="1"/>
</dbReference>
<dbReference type="PANTHER" id="PTHR22600">
    <property type="entry name" value="BETA-HEXOSAMINIDASE"/>
    <property type="match status" value="1"/>
</dbReference>
<gene>
    <name evidence="10" type="ORF">F3F73_11740</name>
</gene>
<evidence type="ECO:0000259" key="9">
    <source>
        <dbReference type="Pfam" id="PF13290"/>
    </source>
</evidence>
<dbReference type="Pfam" id="PF02838">
    <property type="entry name" value="Glyco_hydro_20b"/>
    <property type="match status" value="1"/>
</dbReference>
<accession>A0A7J4XI16</accession>
<dbReference type="Pfam" id="PF00728">
    <property type="entry name" value="Glyco_hydro_20"/>
    <property type="match status" value="1"/>
</dbReference>
<dbReference type="Gene3D" id="3.30.379.10">
    <property type="entry name" value="Chitobiase/beta-hexosaminidase domain 2-like"/>
    <property type="match status" value="1"/>
</dbReference>
<comment type="similarity">
    <text evidence="2">Belongs to the glycosyl hydrolase 20 family.</text>
</comment>
<feature type="domain" description="Beta-hexosaminidase bacterial type N-terminal" evidence="8">
    <location>
        <begin position="34"/>
        <end position="171"/>
    </location>
</feature>
<dbReference type="InterPro" id="IPR029018">
    <property type="entry name" value="Hex-like_dom2"/>
</dbReference>
<proteinExistence type="inferred from homology"/>
<evidence type="ECO:0000256" key="1">
    <source>
        <dbReference type="ARBA" id="ARBA00001231"/>
    </source>
</evidence>
<name>A0A7J4XI16_9BACE</name>
<dbReference type="CDD" id="cd06563">
    <property type="entry name" value="GH20_chitobiase-like"/>
    <property type="match status" value="1"/>
</dbReference>
<sequence length="790" mass="89291">MSLSKHFHRVLSVSLCTLLLSMTSCQEKGNKDQCSLIPQPNELKTNAGHFAFNQSTVFYVSPELDKNSLSIIDSFAQNLNAISGFQTTSQPLEGTEALPKKNIVFKANKDIVPEGYELSIQPDAVIIQASDRSGIFYAIQTLKQLLPTAIYGDQPTSDAQWTLPCMEIKDAPRFGYRGLHIDVARHFFPKEEMKKILDLMALHKQNTLHWHLTDDQGWRIEIKKYPRLTEIGSIRNKTMIRKEWDNYDTTPYGGFYTQEDIKEVVKYAEERCINIIPEVDLPGHMMAALAAYPDLGCTGGPYEVSGQWGVRDDVLCPGKEKTFTFIEDVLTEVMELFPSEYIHIGGDECPKVRWEKCPKCQARIKAERLKANDKHKAEFFLQSYVTARVEKFLNDHGRKIIGWDEILEGELAPNATVMSWRGMDGGIEAARLKHPVIMTPNNYVYLDYYPTMNTQDEPLAIGGYNPVEKVYSLEPVPASLNEEERKYIIGAQGNLWTEYILSNEHLEYMLLPRLAALSEVQWTQPENKNWERFLGNLDHILAIYNKMGVNYGKHIYEIAAKYDVPSSDGTVEVTLSTMGDAPIYYTLDGTEPTEKSTRYNKPIKITENCVLQATAIRENVKIRTFKKEFQFNKATGKKVTLATAPTEKYTFAGASILTDGLRGDFNYSTGYWLGFFDEPMDITIDLGESTPISSVKIGVMIQVGEYVFPPTKITVWTATGKNGEFVKQGETSIPLATADIKDGLAEYSCQFKEVEADRVKVLVNTTSCIPDWHGARTEKGHLFVDEVIVE</sequence>
<reference evidence="10 11" key="1">
    <citation type="journal article" date="2019" name="Nat. Med.">
        <title>A library of human gut bacterial isolates paired with longitudinal multiomics data enables mechanistic microbiome research.</title>
        <authorList>
            <person name="Poyet M."/>
            <person name="Groussin M."/>
            <person name="Gibbons S.M."/>
            <person name="Avila-Pacheco J."/>
            <person name="Jiang X."/>
            <person name="Kearney S.M."/>
            <person name="Perrotta A.R."/>
            <person name="Berdy B."/>
            <person name="Zhao S."/>
            <person name="Lieberman T.D."/>
            <person name="Swanson P.K."/>
            <person name="Smith M."/>
            <person name="Roesemann S."/>
            <person name="Alexander J.E."/>
            <person name="Rich S.A."/>
            <person name="Livny J."/>
            <person name="Vlamakis H."/>
            <person name="Clish C."/>
            <person name="Bullock K."/>
            <person name="Deik A."/>
            <person name="Scott J."/>
            <person name="Pierce K.A."/>
            <person name="Xavier R.J."/>
            <person name="Alm E.J."/>
        </authorList>
    </citation>
    <scope>NUCLEOTIDE SEQUENCE [LARGE SCALE GENOMIC DNA]</scope>
    <source>
        <strain evidence="10 11">BIOML-A10</strain>
    </source>
</reference>
<feature type="active site" description="Proton donor" evidence="6">
    <location>
        <position position="348"/>
    </location>
</feature>
<evidence type="ECO:0000256" key="2">
    <source>
        <dbReference type="ARBA" id="ARBA00006285"/>
    </source>
</evidence>